<dbReference type="InterPro" id="IPR036779">
    <property type="entry name" value="LysM_dom_sf"/>
</dbReference>
<dbReference type="Gene3D" id="3.10.350.10">
    <property type="entry name" value="LysM domain"/>
    <property type="match status" value="3"/>
</dbReference>
<dbReference type="Pfam" id="PF01476">
    <property type="entry name" value="LysM"/>
    <property type="match status" value="3"/>
</dbReference>
<evidence type="ECO:0000313" key="4">
    <source>
        <dbReference type="Proteomes" id="UP000249248"/>
    </source>
</evidence>
<dbReference type="InterPro" id="IPR018392">
    <property type="entry name" value="LysM"/>
</dbReference>
<dbReference type="Proteomes" id="UP000249248">
    <property type="component" value="Unassembled WGS sequence"/>
</dbReference>
<reference evidence="3 4" key="1">
    <citation type="submission" date="2018-06" db="EMBL/GenBank/DDBJ databases">
        <title>The draft genome sequence of Crocinitomix sp. SM1701.</title>
        <authorList>
            <person name="Zhang X."/>
        </authorList>
    </citation>
    <scope>NUCLEOTIDE SEQUENCE [LARGE SCALE GENOMIC DNA]</scope>
    <source>
        <strain evidence="3 4">SM1701</strain>
    </source>
</reference>
<evidence type="ECO:0000256" key="1">
    <source>
        <dbReference type="SAM" id="SignalP"/>
    </source>
</evidence>
<dbReference type="SUPFAM" id="SSF53822">
    <property type="entry name" value="Periplasmic binding protein-like I"/>
    <property type="match status" value="1"/>
</dbReference>
<dbReference type="SMART" id="SM00257">
    <property type="entry name" value="LysM"/>
    <property type="match status" value="3"/>
</dbReference>
<dbReference type="SUPFAM" id="SSF54106">
    <property type="entry name" value="LysM domain"/>
    <property type="match status" value="3"/>
</dbReference>
<dbReference type="PANTHER" id="PTHR33734:SF22">
    <property type="entry name" value="MEMBRANE-BOUND LYTIC MUREIN TRANSGLYCOSYLASE D"/>
    <property type="match status" value="1"/>
</dbReference>
<protein>
    <recommendedName>
        <fullName evidence="2">LysM domain-containing protein</fullName>
    </recommendedName>
</protein>
<gene>
    <name evidence="3" type="ORF">DNU06_12725</name>
</gene>
<dbReference type="PANTHER" id="PTHR33734">
    <property type="entry name" value="LYSM DOMAIN-CONTAINING GPI-ANCHORED PROTEIN 2"/>
    <property type="match status" value="1"/>
</dbReference>
<feature type="domain" description="LysM" evidence="2">
    <location>
        <begin position="87"/>
        <end position="131"/>
    </location>
</feature>
<keyword evidence="4" id="KW-1185">Reference proteome</keyword>
<evidence type="ECO:0000259" key="2">
    <source>
        <dbReference type="PROSITE" id="PS51782"/>
    </source>
</evidence>
<dbReference type="AlphaFoldDB" id="A0A2W1MWC3"/>
<feature type="signal peptide" evidence="1">
    <location>
        <begin position="1"/>
        <end position="20"/>
    </location>
</feature>
<dbReference type="PROSITE" id="PS51782">
    <property type="entry name" value="LYSM"/>
    <property type="match status" value="3"/>
</dbReference>
<organism evidence="3 4">
    <name type="scientific">Putridiphycobacter roseus</name>
    <dbReference type="NCBI Taxonomy" id="2219161"/>
    <lineage>
        <taxon>Bacteria</taxon>
        <taxon>Pseudomonadati</taxon>
        <taxon>Bacteroidota</taxon>
        <taxon>Flavobacteriia</taxon>
        <taxon>Flavobacteriales</taxon>
        <taxon>Crocinitomicaceae</taxon>
        <taxon>Putridiphycobacter</taxon>
    </lineage>
</organism>
<sequence>MGMKQLLVVFLISISLAGFAQQSVETINGKKYFVHYVEKKQTLYGIHKKFNVPIEEITAANEGIDNGLQVGQKLLVPVSYDNKKYYQKHVVLKGETLYRIAAKYNTSVPVLKNINPSLKESDIAIGQIIILPKQNESSEIEEVKEVLLDDPEVTAKKDLSTFKEDTLVEHVVLAHETLYAIAKRYMVTPDDIRKLNKKSVENLKVGDVIIVPVKKVNYDINANLVDTNFIFSPKPIGSKEIIKKPVYKIALLLPLMTEVNKSYMNKPIKIGELEKLYPITAIAADFYHGFLLAADSLSKAGLNAQIYVYDTKRDTTVVKSILKKSEFTDMDMIVGPFFSGSIDIVANYCKIHKVPMVLPVNTTNQVLYRNPFIYKTTGSHMSQMDGMVDYIVDSYSPYHIAIVKPNLDSDMALYEHTKLRYNAAVKKPGTNSATLVEINMVSSSGKEFNYKLRKDTVNIVIVPSTDVTFVTSVFTQLNNFLNSNTYAKNLKVIVCGLEDWNKIDDIDMKHRMRTQQHYASYRFLNEDSNEVNNLNIVYRKKYGIDPTVSGVQGFDIGYYFLSALYLYGENFDNYLAQHQLDLVQNNFEFSAVTPMDGKENIAVCIIAYKNYNLEFISW</sequence>
<evidence type="ECO:0000313" key="3">
    <source>
        <dbReference type="EMBL" id="PZE16409.1"/>
    </source>
</evidence>
<dbReference type="InterPro" id="IPR028082">
    <property type="entry name" value="Peripla_BP_I"/>
</dbReference>
<comment type="caution">
    <text evidence="3">The sequence shown here is derived from an EMBL/GenBank/DDBJ whole genome shotgun (WGS) entry which is preliminary data.</text>
</comment>
<dbReference type="CDD" id="cd00118">
    <property type="entry name" value="LysM"/>
    <property type="match status" value="3"/>
</dbReference>
<dbReference type="Gene3D" id="3.40.50.2300">
    <property type="match status" value="2"/>
</dbReference>
<dbReference type="GO" id="GO:0008932">
    <property type="term" value="F:lytic endotransglycosylase activity"/>
    <property type="evidence" value="ECO:0007669"/>
    <property type="project" value="TreeGrafter"/>
</dbReference>
<accession>A0A2W1MWC3</accession>
<keyword evidence="1" id="KW-0732">Signal</keyword>
<proteinExistence type="predicted"/>
<feature type="domain" description="LysM" evidence="2">
    <location>
        <begin position="168"/>
        <end position="211"/>
    </location>
</feature>
<feature type="domain" description="LysM" evidence="2">
    <location>
        <begin position="33"/>
        <end position="76"/>
    </location>
</feature>
<feature type="chain" id="PRO_5016165024" description="LysM domain-containing protein" evidence="1">
    <location>
        <begin position="21"/>
        <end position="618"/>
    </location>
</feature>
<dbReference type="EMBL" id="QKSB01000008">
    <property type="protein sequence ID" value="PZE16409.1"/>
    <property type="molecule type" value="Genomic_DNA"/>
</dbReference>
<name>A0A2W1MWC3_9FLAO</name>